<dbReference type="NCBIfam" id="TIGR03558">
    <property type="entry name" value="oxido_grp_1"/>
    <property type="match status" value="1"/>
</dbReference>
<dbReference type="InterPro" id="IPR050766">
    <property type="entry name" value="Bact_Lucif_Oxidored"/>
</dbReference>
<reference evidence="3 4" key="1">
    <citation type="submission" date="2016-07" db="EMBL/GenBank/DDBJ databases">
        <title>Caryophanon latum genome sequencing.</title>
        <authorList>
            <person name="Verma A."/>
            <person name="Pal Y."/>
            <person name="Krishnamurthi S."/>
        </authorList>
    </citation>
    <scope>NUCLEOTIDE SEQUENCE [LARGE SCALE GENOMIC DNA]</scope>
    <source>
        <strain evidence="3 4">DSM 14151</strain>
    </source>
</reference>
<sequence length="330" mass="36292">MKLSILDQIPIPSNMNAQQALANSLALAQLGDELGYTRFWLAEHHNTLSLASSAPEISIAAIAAQTKNIRVGSGGVMSMHYSALKIAEVFNTLSGYFPGRIDLGIGRAPGGDHPSIAALAQGRRVYMEDQYDKIKAILQLMNGEQSELAEYRPVRVTPANVPLATPWLLGSTGNSALRAGQLGLGYSFAQFFNGQASRDIFDHYRKNFVPNDFLQQPQVAVTYAATVAPTADEAEYRARAIDLYRLQLMRGQMPSFYTNEEAMNVVLTEMDEAMIQDSRKLHLVGTAEVVAEKLRDDAEQFGFDEAMINANQSEFAHRVDTYTLLAKALL</sequence>
<dbReference type="PANTHER" id="PTHR30137:SF6">
    <property type="entry name" value="LUCIFERASE-LIKE MONOOXYGENASE"/>
    <property type="match status" value="1"/>
</dbReference>
<dbReference type="PANTHER" id="PTHR30137">
    <property type="entry name" value="LUCIFERASE-LIKE MONOOXYGENASE"/>
    <property type="match status" value="1"/>
</dbReference>
<dbReference type="Gene3D" id="3.20.20.30">
    <property type="entry name" value="Luciferase-like domain"/>
    <property type="match status" value="1"/>
</dbReference>
<dbReference type="SUPFAM" id="SSF51679">
    <property type="entry name" value="Bacterial luciferase-like"/>
    <property type="match status" value="1"/>
</dbReference>
<keyword evidence="4" id="KW-1185">Reference proteome</keyword>
<comment type="caution">
    <text evidence="3">The sequence shown here is derived from an EMBL/GenBank/DDBJ whole genome shotgun (WGS) entry which is preliminary data.</text>
</comment>
<name>A0A1C0YU75_9BACL</name>
<proteinExistence type="predicted"/>
<dbReference type="Pfam" id="PF00296">
    <property type="entry name" value="Bac_luciferase"/>
    <property type="match status" value="1"/>
</dbReference>
<organism evidence="3 4">
    <name type="scientific">Caryophanon latum</name>
    <dbReference type="NCBI Taxonomy" id="33977"/>
    <lineage>
        <taxon>Bacteria</taxon>
        <taxon>Bacillati</taxon>
        <taxon>Bacillota</taxon>
        <taxon>Bacilli</taxon>
        <taxon>Bacillales</taxon>
        <taxon>Caryophanaceae</taxon>
        <taxon>Caryophanon</taxon>
    </lineage>
</organism>
<dbReference type="GO" id="GO:0016705">
    <property type="term" value="F:oxidoreductase activity, acting on paired donors, with incorporation or reduction of molecular oxygen"/>
    <property type="evidence" value="ECO:0007669"/>
    <property type="project" value="InterPro"/>
</dbReference>
<feature type="domain" description="Luciferase-like" evidence="2">
    <location>
        <begin position="1"/>
        <end position="304"/>
    </location>
</feature>
<evidence type="ECO:0000313" key="3">
    <source>
        <dbReference type="EMBL" id="OCS90717.1"/>
    </source>
</evidence>
<dbReference type="OrthoDB" id="9780518at2"/>
<dbReference type="InterPro" id="IPR019949">
    <property type="entry name" value="CmoO-like"/>
</dbReference>
<dbReference type="InterPro" id="IPR011251">
    <property type="entry name" value="Luciferase-like_dom"/>
</dbReference>
<dbReference type="EMBL" id="MATO01000034">
    <property type="protein sequence ID" value="OCS90717.1"/>
    <property type="molecule type" value="Genomic_DNA"/>
</dbReference>
<evidence type="ECO:0000256" key="1">
    <source>
        <dbReference type="ARBA" id="ARBA00007789"/>
    </source>
</evidence>
<dbReference type="AlphaFoldDB" id="A0A1C0YU75"/>
<accession>A0A1C0YU75</accession>
<dbReference type="Proteomes" id="UP000093482">
    <property type="component" value="Unassembled WGS sequence"/>
</dbReference>
<dbReference type="InterPro" id="IPR036661">
    <property type="entry name" value="Luciferase-like_sf"/>
</dbReference>
<protein>
    <submittedName>
        <fullName evidence="3">Luciferase</fullName>
    </submittedName>
</protein>
<gene>
    <name evidence="3" type="ORF">A6K76_01305</name>
</gene>
<evidence type="ECO:0000259" key="2">
    <source>
        <dbReference type="Pfam" id="PF00296"/>
    </source>
</evidence>
<dbReference type="GO" id="GO:0005829">
    <property type="term" value="C:cytosol"/>
    <property type="evidence" value="ECO:0007669"/>
    <property type="project" value="TreeGrafter"/>
</dbReference>
<dbReference type="CDD" id="cd00347">
    <property type="entry name" value="Flavin_utilizing_monoxygenases"/>
    <property type="match status" value="2"/>
</dbReference>
<dbReference type="RefSeq" id="WP_066464063.1">
    <property type="nucleotide sequence ID" value="NZ_MATO01000034.1"/>
</dbReference>
<comment type="similarity">
    <text evidence="1">To bacterial alkanal monooxygenase alpha and beta chains.</text>
</comment>
<evidence type="ECO:0000313" key="4">
    <source>
        <dbReference type="Proteomes" id="UP000093482"/>
    </source>
</evidence>